<organism evidence="1 2">
    <name type="scientific">Streptomyces pacificus</name>
    <dbReference type="NCBI Taxonomy" id="2705029"/>
    <lineage>
        <taxon>Bacteria</taxon>
        <taxon>Bacillati</taxon>
        <taxon>Actinomycetota</taxon>
        <taxon>Actinomycetes</taxon>
        <taxon>Kitasatosporales</taxon>
        <taxon>Streptomycetaceae</taxon>
        <taxon>Streptomyces</taxon>
    </lineage>
</organism>
<proteinExistence type="predicted"/>
<dbReference type="EMBL" id="BLLG01000002">
    <property type="protein sequence ID" value="GFH34553.1"/>
    <property type="molecule type" value="Genomic_DNA"/>
</dbReference>
<comment type="caution">
    <text evidence="1">The sequence shown here is derived from an EMBL/GenBank/DDBJ whole genome shotgun (WGS) entry which is preliminary data.</text>
</comment>
<dbReference type="Proteomes" id="UP000484988">
    <property type="component" value="Unassembled WGS sequence"/>
</dbReference>
<dbReference type="AlphaFoldDB" id="A0A6A0AQF7"/>
<keyword evidence="2" id="KW-1185">Reference proteome</keyword>
<evidence type="ECO:0000313" key="1">
    <source>
        <dbReference type="EMBL" id="GFH34553.1"/>
    </source>
</evidence>
<evidence type="ECO:0000313" key="2">
    <source>
        <dbReference type="Proteomes" id="UP000484988"/>
    </source>
</evidence>
<name>A0A6A0AQF7_9ACTN</name>
<protein>
    <submittedName>
        <fullName evidence="1">Uncharacterized protein</fullName>
    </submittedName>
</protein>
<sequence>MAVIDRHEEVSVQLVGAPEDADAVFAALLAAYPCDRAAGEHPHPEGRGYHTTVWSATYDVASPPAAGPVAATSLHAPVGAELSGSYAAVDRLARAMTAGFAVEVEHAVSGDGEQQLRLRLESPRAGDG</sequence>
<gene>
    <name evidence="1" type="ORF">SCWH03_07670</name>
</gene>
<accession>A0A6A0AQF7</accession>
<reference evidence="1 2" key="1">
    <citation type="submission" date="2020-02" db="EMBL/GenBank/DDBJ databases">
        <title>Whole Genome Shotgun Sequence of Streptomyces sp. strain CWH03.</title>
        <authorList>
            <person name="Dohra H."/>
            <person name="Kodani S."/>
            <person name="Yamamura H."/>
        </authorList>
    </citation>
    <scope>NUCLEOTIDE SEQUENCE [LARGE SCALE GENOMIC DNA]</scope>
    <source>
        <strain evidence="1 2">CWH03</strain>
    </source>
</reference>